<protein>
    <submittedName>
        <fullName evidence="4">Phospholipid/cholesterol/gamma-HCH transport system substrate-binding protein</fullName>
    </submittedName>
</protein>
<keyword evidence="1" id="KW-0472">Membrane</keyword>
<organism evidence="4 5">
    <name type="scientific">Hyphomicrobium facile</name>
    <dbReference type="NCBI Taxonomy" id="51670"/>
    <lineage>
        <taxon>Bacteria</taxon>
        <taxon>Pseudomonadati</taxon>
        <taxon>Pseudomonadota</taxon>
        <taxon>Alphaproteobacteria</taxon>
        <taxon>Hyphomicrobiales</taxon>
        <taxon>Hyphomicrobiaceae</taxon>
        <taxon>Hyphomicrobium</taxon>
    </lineage>
</organism>
<dbReference type="RefSeq" id="WP_177228129.1">
    <property type="nucleotide sequence ID" value="NZ_FPCH01000002.1"/>
</dbReference>
<dbReference type="SUPFAM" id="SSF159594">
    <property type="entry name" value="XCC0632-like"/>
    <property type="match status" value="1"/>
</dbReference>
<dbReference type="STRING" id="51670.SAMN04488557_2243"/>
<dbReference type="InterPro" id="IPR005586">
    <property type="entry name" value="ABC_trans_aux"/>
</dbReference>
<dbReference type="Pfam" id="PF03886">
    <property type="entry name" value="ABC_trans_aux"/>
    <property type="match status" value="1"/>
</dbReference>
<accession>A0A1I7NHQ1</accession>
<proteinExistence type="predicted"/>
<evidence type="ECO:0000313" key="5">
    <source>
        <dbReference type="Proteomes" id="UP000199423"/>
    </source>
</evidence>
<dbReference type="EMBL" id="FPCH01000002">
    <property type="protein sequence ID" value="SFV34177.1"/>
    <property type="molecule type" value="Genomic_DNA"/>
</dbReference>
<sequence length="374" mass="39946">MEIRARYTLIGIFTLFAVAAAFAFVYWLNHAGGLTRQTLYRVRFENTVSGLLKGSGVQFNGIRVGEVVALQLNPEKPKEVTAVMSIDHDTPVRADTKVAIAFQGLTGSPVLSLDGGAANAPPVTSIDNQPPLLSADPDAGQNMTDSARSVLRHIDAVVTDNAEPLRSLIANINTFSGALARNSDRVDGILSGLERMTGGGTQKASTHVFDLKAAEGFPALARIPQGQLVIPEPDVVGSVFNDQVAVVTPSGDRSTAFQAKWPDTLSRLVQSRVVQSFENAGYLKTLGRQPEGLKIDYQLLIDLRSFQVVMSATPTAEIAFSAKIIGENGNILGAKLFEARMPSNIVDEASAVAALNQVFAKVITDLVLWTCKTA</sequence>
<keyword evidence="1" id="KW-1133">Transmembrane helix</keyword>
<reference evidence="5" key="1">
    <citation type="submission" date="2016-10" db="EMBL/GenBank/DDBJ databases">
        <authorList>
            <person name="Varghese N."/>
            <person name="Submissions S."/>
        </authorList>
    </citation>
    <scope>NUCLEOTIDE SEQUENCE [LARGE SCALE GENOMIC DNA]</scope>
    <source>
        <strain evidence="5">DSM 1565</strain>
    </source>
</reference>
<feature type="domain" description="Mce/MlaD" evidence="2">
    <location>
        <begin position="40"/>
        <end position="116"/>
    </location>
</feature>
<evidence type="ECO:0000313" key="4">
    <source>
        <dbReference type="EMBL" id="SFV34177.1"/>
    </source>
</evidence>
<name>A0A1I7NHQ1_9HYPH</name>
<feature type="transmembrane region" description="Helical" evidence="1">
    <location>
        <begin position="7"/>
        <end position="28"/>
    </location>
</feature>
<dbReference type="Pfam" id="PF02470">
    <property type="entry name" value="MlaD"/>
    <property type="match status" value="1"/>
</dbReference>
<keyword evidence="5" id="KW-1185">Reference proteome</keyword>
<dbReference type="PANTHER" id="PTHR36698">
    <property type="entry name" value="BLL5892 PROTEIN"/>
    <property type="match status" value="1"/>
</dbReference>
<evidence type="ECO:0000256" key="1">
    <source>
        <dbReference type="SAM" id="Phobius"/>
    </source>
</evidence>
<evidence type="ECO:0000259" key="3">
    <source>
        <dbReference type="Pfam" id="PF03886"/>
    </source>
</evidence>
<feature type="domain" description="ABC-type transport auxiliary lipoprotein component" evidence="3">
    <location>
        <begin position="219"/>
        <end position="365"/>
    </location>
</feature>
<dbReference type="InterPro" id="IPR003399">
    <property type="entry name" value="Mce/MlaD"/>
</dbReference>
<dbReference type="Proteomes" id="UP000199423">
    <property type="component" value="Unassembled WGS sequence"/>
</dbReference>
<dbReference type="PANTHER" id="PTHR36698:SF2">
    <property type="entry name" value="MCE_MLAD DOMAIN-CONTAINING PROTEIN"/>
    <property type="match status" value="1"/>
</dbReference>
<gene>
    <name evidence="4" type="ORF">SAMN04488557_2243</name>
</gene>
<dbReference type="AlphaFoldDB" id="A0A1I7NHQ1"/>
<dbReference type="Gene3D" id="3.40.50.10610">
    <property type="entry name" value="ABC-type transport auxiliary lipoprotein component"/>
    <property type="match status" value="1"/>
</dbReference>
<keyword evidence="1" id="KW-0812">Transmembrane</keyword>
<evidence type="ECO:0000259" key="2">
    <source>
        <dbReference type="Pfam" id="PF02470"/>
    </source>
</evidence>